<dbReference type="NCBIfam" id="TIGR01262">
    <property type="entry name" value="maiA"/>
    <property type="match status" value="1"/>
</dbReference>
<keyword evidence="4" id="KW-0413">Isomerase</keyword>
<dbReference type="SFLD" id="SFLDS00019">
    <property type="entry name" value="Glutathione_Transferase_(cytos"/>
    <property type="match status" value="1"/>
</dbReference>
<dbReference type="InterPro" id="IPR040079">
    <property type="entry name" value="Glutathione_S-Trfase"/>
</dbReference>
<dbReference type="PANTHER" id="PTHR42673:SF21">
    <property type="entry name" value="GLUTATHIONE S-TRANSFERASE YFCF"/>
    <property type="match status" value="1"/>
</dbReference>
<evidence type="ECO:0000259" key="3">
    <source>
        <dbReference type="PROSITE" id="PS50405"/>
    </source>
</evidence>
<dbReference type="InterPro" id="IPR034333">
    <property type="entry name" value="GST_Zeta_N"/>
</dbReference>
<dbReference type="CDD" id="cd03042">
    <property type="entry name" value="GST_N_Zeta"/>
    <property type="match status" value="1"/>
</dbReference>
<dbReference type="InterPro" id="IPR034330">
    <property type="entry name" value="GST_Zeta_C"/>
</dbReference>
<dbReference type="Proteomes" id="UP000258016">
    <property type="component" value="Chromosome"/>
</dbReference>
<dbReference type="PROSITE" id="PS50405">
    <property type="entry name" value="GST_CTER"/>
    <property type="match status" value="1"/>
</dbReference>
<dbReference type="PANTHER" id="PTHR42673">
    <property type="entry name" value="MALEYLACETOACETATE ISOMERASE"/>
    <property type="match status" value="1"/>
</dbReference>
<dbReference type="CDD" id="cd03191">
    <property type="entry name" value="GST_C_Zeta"/>
    <property type="match status" value="1"/>
</dbReference>
<dbReference type="SUPFAM" id="SSF47616">
    <property type="entry name" value="GST C-terminal domain-like"/>
    <property type="match status" value="1"/>
</dbReference>
<evidence type="ECO:0000259" key="2">
    <source>
        <dbReference type="PROSITE" id="PS50404"/>
    </source>
</evidence>
<dbReference type="InterPro" id="IPR036282">
    <property type="entry name" value="Glutathione-S-Trfase_C_sf"/>
</dbReference>
<dbReference type="Gene3D" id="1.20.1050.10">
    <property type="match status" value="1"/>
</dbReference>
<gene>
    <name evidence="4" type="ORF">B5J99_13885</name>
</gene>
<dbReference type="SFLD" id="SFLDG00358">
    <property type="entry name" value="Main_(cytGST)"/>
    <property type="match status" value="1"/>
</dbReference>
<dbReference type="GeneID" id="303486669"/>
<dbReference type="InterPro" id="IPR010987">
    <property type="entry name" value="Glutathione-S-Trfase_C-like"/>
</dbReference>
<evidence type="ECO:0000256" key="1">
    <source>
        <dbReference type="ARBA" id="ARBA00010007"/>
    </source>
</evidence>
<dbReference type="EMBL" id="CP020083">
    <property type="protein sequence ID" value="ASR52413.1"/>
    <property type="molecule type" value="Genomic_DNA"/>
</dbReference>
<evidence type="ECO:0000313" key="4">
    <source>
        <dbReference type="EMBL" id="ASR52413.1"/>
    </source>
</evidence>
<reference evidence="4 5" key="1">
    <citation type="submission" date="2017-03" db="EMBL/GenBank/DDBJ databases">
        <title>Complete genome sequence of Blastomonas fulva degrading microcsystin LR.</title>
        <authorList>
            <person name="Lee H.-g."/>
            <person name="Jin L."/>
            <person name="oh H.-M."/>
        </authorList>
    </citation>
    <scope>NUCLEOTIDE SEQUENCE [LARGE SCALE GENOMIC DNA]</scope>
    <source>
        <strain evidence="4 5">T2</strain>
    </source>
</reference>
<keyword evidence="5" id="KW-1185">Reference proteome</keyword>
<name>A0ABM6M8Y6_9SPHN</name>
<accession>A0ABM6M8Y6</accession>
<dbReference type="InterPro" id="IPR036249">
    <property type="entry name" value="Thioredoxin-like_sf"/>
</dbReference>
<dbReference type="SUPFAM" id="SSF52833">
    <property type="entry name" value="Thioredoxin-like"/>
    <property type="match status" value="1"/>
</dbReference>
<dbReference type="InterPro" id="IPR005955">
    <property type="entry name" value="GST_Zeta"/>
</dbReference>
<dbReference type="GO" id="GO:0016853">
    <property type="term" value="F:isomerase activity"/>
    <property type="evidence" value="ECO:0007669"/>
    <property type="project" value="UniProtKB-KW"/>
</dbReference>
<proteinExistence type="inferred from homology"/>
<dbReference type="Gene3D" id="3.40.30.10">
    <property type="entry name" value="Glutaredoxin"/>
    <property type="match status" value="1"/>
</dbReference>
<sequence length="210" mass="23209">MSETVLFDYWRSSASYRVRIALNLKGIAYRAVPTDLLTSQQKAPDYVARNPQGFVPMLHIDGLDLTQSLAIIDYLDATRPDARLLPEDPAARAVTLARAMIIIADIHPVNNLRMLKYLKAEMGQDQAVIDDWYRHWVAEGFAALEALAPDDGLFGGTTPDLTDVCLVPQMANARRFDLDLAPFPRLVRIDAELQAIPAFAAGHPDAVKPA</sequence>
<dbReference type="PROSITE" id="PS50404">
    <property type="entry name" value="GST_NTER"/>
    <property type="match status" value="1"/>
</dbReference>
<dbReference type="Pfam" id="PF02798">
    <property type="entry name" value="GST_N"/>
    <property type="match status" value="1"/>
</dbReference>
<dbReference type="InterPro" id="IPR004045">
    <property type="entry name" value="Glutathione_S-Trfase_N"/>
</dbReference>
<evidence type="ECO:0000313" key="5">
    <source>
        <dbReference type="Proteomes" id="UP000258016"/>
    </source>
</evidence>
<feature type="domain" description="GST C-terminal" evidence="3">
    <location>
        <begin position="88"/>
        <end position="210"/>
    </location>
</feature>
<feature type="domain" description="GST N-terminal" evidence="2">
    <location>
        <begin position="2"/>
        <end position="83"/>
    </location>
</feature>
<dbReference type="RefSeq" id="WP_117352704.1">
    <property type="nucleotide sequence ID" value="NZ_CP020083.1"/>
</dbReference>
<comment type="similarity">
    <text evidence="1">Belongs to the GST superfamily. Zeta family.</text>
</comment>
<protein>
    <submittedName>
        <fullName evidence="4">Maleylacetoacetate isomerase</fullName>
    </submittedName>
</protein>
<organism evidence="4 5">
    <name type="scientific">Blastomonas fulva</name>
    <dbReference type="NCBI Taxonomy" id="1550728"/>
    <lineage>
        <taxon>Bacteria</taxon>
        <taxon>Pseudomonadati</taxon>
        <taxon>Pseudomonadota</taxon>
        <taxon>Alphaproteobacteria</taxon>
        <taxon>Sphingomonadales</taxon>
        <taxon>Sphingomonadaceae</taxon>
        <taxon>Blastomonas</taxon>
    </lineage>
</organism>